<organism evidence="1">
    <name type="scientific">Enterobacter agglomerans</name>
    <name type="common">Erwinia herbicola</name>
    <name type="synonym">Pantoea agglomerans</name>
    <dbReference type="NCBI Taxonomy" id="549"/>
    <lineage>
        <taxon>Bacteria</taxon>
        <taxon>Pseudomonadati</taxon>
        <taxon>Pseudomonadota</taxon>
        <taxon>Gammaproteobacteria</taxon>
        <taxon>Enterobacterales</taxon>
        <taxon>Erwiniaceae</taxon>
        <taxon>Pantoea</taxon>
        <taxon>Pantoea agglomerans group</taxon>
    </lineage>
</organism>
<proteinExistence type="predicted"/>
<dbReference type="AlphaFoldDB" id="A0A6N3EQU5"/>
<reference evidence="1" key="1">
    <citation type="submission" date="2019-11" db="EMBL/GenBank/DDBJ databases">
        <authorList>
            <person name="Feng L."/>
        </authorList>
    </citation>
    <scope>NUCLEOTIDE SEQUENCE</scope>
    <source>
        <strain evidence="1">PagglomeransLFYP105</strain>
    </source>
</reference>
<protein>
    <submittedName>
        <fullName evidence="1">ERF superfamily protein</fullName>
    </submittedName>
</protein>
<gene>
    <name evidence="1" type="ORF">PALFYP105_00004</name>
</gene>
<name>A0A6N3EQU5_ENTAG</name>
<dbReference type="Pfam" id="PF04404">
    <property type="entry name" value="ERF"/>
    <property type="match status" value="1"/>
</dbReference>
<evidence type="ECO:0000313" key="1">
    <source>
        <dbReference type="EMBL" id="VYU40883.1"/>
    </source>
</evidence>
<dbReference type="InterPro" id="IPR007499">
    <property type="entry name" value="ERF_bacteria_virus"/>
</dbReference>
<sequence length="218" mass="23946">MTDKKVYAAISGVASALAEKGISKERKQGSQVNYAFRGIDDIYNALAPELVKNKLLILPRYTERTSVERTSKNGGALFYITVRGDFDFVSTEDGSIHTVTTYGEAMDSGDKATNKAMSIAYKYAAFQAFCIPTEETAIDADAETHQVQPADAETHQVQPADADQILAEFTQYASTENDSKKLQAHYATTWSRLNGFADHQAKCKDVTGIRLKELKQAA</sequence>
<dbReference type="EMBL" id="CACRUS010000012">
    <property type="protein sequence ID" value="VYU40883.1"/>
    <property type="molecule type" value="Genomic_DNA"/>
</dbReference>
<accession>A0A6N3EQU5</accession>